<dbReference type="InterPro" id="IPR012132">
    <property type="entry name" value="GMC_OxRdtase"/>
</dbReference>
<dbReference type="EMBL" id="JAEPRQ010000001">
    <property type="protein sequence ID" value="MBK4215562.1"/>
    <property type="molecule type" value="Genomic_DNA"/>
</dbReference>
<protein>
    <submittedName>
        <fullName evidence="5">GMC family oxidoreductase N-terminal domain-containing protein</fullName>
    </submittedName>
</protein>
<feature type="region of interest" description="Disordered" evidence="3">
    <location>
        <begin position="143"/>
        <end position="164"/>
    </location>
</feature>
<dbReference type="PANTHER" id="PTHR11552:SF213">
    <property type="entry name" value="DEHYDROGENASE, PUTATIVE-RELATED"/>
    <property type="match status" value="1"/>
</dbReference>
<dbReference type="Gene3D" id="3.50.50.60">
    <property type="entry name" value="FAD/NAD(P)-binding domain"/>
    <property type="match status" value="1"/>
</dbReference>
<evidence type="ECO:0000259" key="4">
    <source>
        <dbReference type="PROSITE" id="PS00624"/>
    </source>
</evidence>
<evidence type="ECO:0000256" key="3">
    <source>
        <dbReference type="SAM" id="MobiDB-lite"/>
    </source>
</evidence>
<dbReference type="Gene3D" id="3.30.560.10">
    <property type="entry name" value="Glucose Oxidase, domain 3"/>
    <property type="match status" value="1"/>
</dbReference>
<dbReference type="Pfam" id="PF00732">
    <property type="entry name" value="GMC_oxred_N"/>
    <property type="match status" value="1"/>
</dbReference>
<feature type="binding site" evidence="2">
    <location>
        <position position="263"/>
    </location>
    <ligand>
        <name>FAD</name>
        <dbReference type="ChEBI" id="CHEBI:57692"/>
    </ligand>
</feature>
<evidence type="ECO:0000256" key="2">
    <source>
        <dbReference type="PIRSR" id="PIRSR000137-2"/>
    </source>
</evidence>
<dbReference type="GO" id="GO:0050660">
    <property type="term" value="F:flavin adenine dinucleotide binding"/>
    <property type="evidence" value="ECO:0007669"/>
    <property type="project" value="InterPro"/>
</dbReference>
<dbReference type="PIRSF" id="PIRSF000137">
    <property type="entry name" value="Alcohol_oxidase"/>
    <property type="match status" value="1"/>
</dbReference>
<evidence type="ECO:0000313" key="5">
    <source>
        <dbReference type="EMBL" id="MBK4215562.1"/>
    </source>
</evidence>
<dbReference type="SUPFAM" id="SSF51905">
    <property type="entry name" value="FAD/NAD(P)-binding domain"/>
    <property type="match status" value="1"/>
</dbReference>
<evidence type="ECO:0000313" key="6">
    <source>
        <dbReference type="Proteomes" id="UP000640485"/>
    </source>
</evidence>
<reference evidence="5" key="1">
    <citation type="submission" date="2021-01" db="EMBL/GenBank/DDBJ databases">
        <title>Paracoccus amoyensis sp. nov., isolated from the surface seawater along the coast of Xiamen Island, China.</title>
        <authorList>
            <person name="Lyu L."/>
        </authorList>
    </citation>
    <scope>NUCLEOTIDE SEQUENCE</scope>
    <source>
        <strain evidence="5">MJ17</strain>
    </source>
</reference>
<organism evidence="5 6">
    <name type="scientific">Paracoccus caeni</name>
    <dbReference type="NCBI Taxonomy" id="657651"/>
    <lineage>
        <taxon>Bacteria</taxon>
        <taxon>Pseudomonadati</taxon>
        <taxon>Pseudomonadota</taxon>
        <taxon>Alphaproteobacteria</taxon>
        <taxon>Rhodobacterales</taxon>
        <taxon>Paracoccaceae</taxon>
        <taxon>Paracoccus</taxon>
    </lineage>
</organism>
<feature type="domain" description="Glucose-methanol-choline oxidoreductase N-terminal" evidence="4">
    <location>
        <begin position="314"/>
        <end position="328"/>
    </location>
</feature>
<keyword evidence="2" id="KW-0285">Flavoprotein</keyword>
<evidence type="ECO:0000256" key="1">
    <source>
        <dbReference type="ARBA" id="ARBA00010790"/>
    </source>
</evidence>
<dbReference type="GO" id="GO:0016614">
    <property type="term" value="F:oxidoreductase activity, acting on CH-OH group of donors"/>
    <property type="evidence" value="ECO:0007669"/>
    <property type="project" value="InterPro"/>
</dbReference>
<gene>
    <name evidence="5" type="ORF">JJJ17_06450</name>
</gene>
<accession>A0A934SCU4</accession>
<dbReference type="InterPro" id="IPR007867">
    <property type="entry name" value="GMC_OxRtase_C"/>
</dbReference>
<dbReference type="SUPFAM" id="SSF54373">
    <property type="entry name" value="FAD-linked reductases, C-terminal domain"/>
    <property type="match status" value="1"/>
</dbReference>
<comment type="caution">
    <text evidence="5">The sequence shown here is derived from an EMBL/GenBank/DDBJ whole genome shotgun (WGS) entry which is preliminary data.</text>
</comment>
<keyword evidence="2" id="KW-0274">FAD</keyword>
<dbReference type="RefSeq" id="WP_200684608.1">
    <property type="nucleotide sequence ID" value="NZ_JAEPRQ010000001.1"/>
</dbReference>
<proteinExistence type="inferred from homology"/>
<dbReference type="InterPro" id="IPR000172">
    <property type="entry name" value="GMC_OxRdtase_N"/>
</dbReference>
<comment type="similarity">
    <text evidence="1">Belongs to the GMC oxidoreductase family.</text>
</comment>
<dbReference type="InterPro" id="IPR036188">
    <property type="entry name" value="FAD/NAD-bd_sf"/>
</dbReference>
<dbReference type="PROSITE" id="PS00624">
    <property type="entry name" value="GMC_OXRED_2"/>
    <property type="match status" value="1"/>
</dbReference>
<name>A0A934SCU4_9RHOB</name>
<dbReference type="AlphaFoldDB" id="A0A934SCU4"/>
<dbReference type="Proteomes" id="UP000640485">
    <property type="component" value="Unassembled WGS sequence"/>
</dbReference>
<sequence>MTDSDDLPDFIVVGSGAGGGPLAANLAEAGFSVLLIEAGSDHRCPYYDVPIMQARASEDPDMRWDFFVRHYADDARQRRDSKFVPDRDGVLYPRGATLGGSTAISALVTIYPHNSDWDDLAALTGNPDWSADAMRARFQRVEAWRGRDPDPDHPARPGDASRHGFDGWLKVTRANPALASREPWFLDVINAIEAESRATYGTPDEVVLPNDPNDWRFVSERREGMAFIPVSVDDGRRNGARERILAAQRAHPDRLRIRYDALVSRVIIEKGRAVGVACLDGAHLYGADPGANHAHGPGAPLEFRCRREVILAGGAYNTPQLLKLSGIGPRQELENLGIPVLLDRPGVGANLQDRYEIGVVHRTVHDYPVFEGAVLDVPGRDGIGDPLYSEWAADRGGPYSTNGSLASFIARSSVAGAEPDLIVFALPVDFHGYFPGYSAESALKHDQLTFVVLKAHTRNRAGTVTLNSTDPRDPPQIRFAYFDEGSEGGDDDLQAVVEGIGIARRIAARLDGMIAEEIIPGPKADDPEALRQFVRDEAWGHHASCTCAIGAEDDPMAVLDGDFRLRGIDGLRVVDASVFPRIPGIFIASAVYMISERASDVIIGQYSERGGTENA</sequence>
<dbReference type="PANTHER" id="PTHR11552">
    <property type="entry name" value="GLUCOSE-METHANOL-CHOLINE GMC OXIDOREDUCTASE"/>
    <property type="match status" value="1"/>
</dbReference>
<keyword evidence="6" id="KW-1185">Reference proteome</keyword>
<comment type="cofactor">
    <cofactor evidence="2">
        <name>FAD</name>
        <dbReference type="ChEBI" id="CHEBI:57692"/>
    </cofactor>
</comment>
<dbReference type="Pfam" id="PF05199">
    <property type="entry name" value="GMC_oxred_C"/>
    <property type="match status" value="1"/>
</dbReference>